<feature type="coiled-coil region" evidence="7">
    <location>
        <begin position="518"/>
        <end position="559"/>
    </location>
</feature>
<name>S2IYG6_MUCC1</name>
<dbReference type="GO" id="GO:0008017">
    <property type="term" value="F:microtubule binding"/>
    <property type="evidence" value="ECO:0007669"/>
    <property type="project" value="InterPro"/>
</dbReference>
<dbReference type="GO" id="GO:0005874">
    <property type="term" value="C:microtubule"/>
    <property type="evidence" value="ECO:0007669"/>
    <property type="project" value="UniProtKB-KW"/>
</dbReference>
<evidence type="ECO:0000256" key="1">
    <source>
        <dbReference type="ARBA" id="ARBA00022741"/>
    </source>
</evidence>
<evidence type="ECO:0000256" key="2">
    <source>
        <dbReference type="ARBA" id="ARBA00022840"/>
    </source>
</evidence>
<evidence type="ECO:0000313" key="10">
    <source>
        <dbReference type="EMBL" id="EPB82309.1"/>
    </source>
</evidence>
<evidence type="ECO:0000256" key="7">
    <source>
        <dbReference type="SAM" id="Coils"/>
    </source>
</evidence>
<keyword evidence="6" id="KW-0493">Microtubule</keyword>
<keyword evidence="11" id="KW-1185">Reference proteome</keyword>
<dbReference type="eggNOG" id="KOG0242">
    <property type="taxonomic scope" value="Eukaryota"/>
</dbReference>
<feature type="region of interest" description="Disordered" evidence="8">
    <location>
        <begin position="565"/>
        <end position="612"/>
    </location>
</feature>
<feature type="binding site" evidence="5">
    <location>
        <begin position="154"/>
        <end position="161"/>
    </location>
    <ligand>
        <name>ATP</name>
        <dbReference type="ChEBI" id="CHEBI:30616"/>
    </ligand>
</feature>
<feature type="region of interest" description="Disordered" evidence="8">
    <location>
        <begin position="1"/>
        <end position="63"/>
    </location>
</feature>
<gene>
    <name evidence="10" type="ORF">HMPREF1544_10949</name>
</gene>
<reference evidence="11" key="1">
    <citation type="submission" date="2013-05" db="EMBL/GenBank/DDBJ databases">
        <title>The Genome sequence of Mucor circinelloides f. circinelloides 1006PhL.</title>
        <authorList>
            <consortium name="The Broad Institute Genomics Platform"/>
            <person name="Cuomo C."/>
            <person name="Earl A."/>
            <person name="Findley K."/>
            <person name="Lee S.C."/>
            <person name="Walker B."/>
            <person name="Young S."/>
            <person name="Zeng Q."/>
            <person name="Gargeya S."/>
            <person name="Fitzgerald M."/>
            <person name="Haas B."/>
            <person name="Abouelleil A."/>
            <person name="Allen A.W."/>
            <person name="Alvarado L."/>
            <person name="Arachchi H.M."/>
            <person name="Berlin A.M."/>
            <person name="Chapman S.B."/>
            <person name="Gainer-Dewar J."/>
            <person name="Goldberg J."/>
            <person name="Griggs A."/>
            <person name="Gujja S."/>
            <person name="Hansen M."/>
            <person name="Howarth C."/>
            <person name="Imamovic A."/>
            <person name="Ireland A."/>
            <person name="Larimer J."/>
            <person name="McCowan C."/>
            <person name="Murphy C."/>
            <person name="Pearson M."/>
            <person name="Poon T.W."/>
            <person name="Priest M."/>
            <person name="Roberts A."/>
            <person name="Saif S."/>
            <person name="Shea T."/>
            <person name="Sisk P."/>
            <person name="Sykes S."/>
            <person name="Wortman J."/>
            <person name="Nusbaum C."/>
            <person name="Birren B."/>
        </authorList>
    </citation>
    <scope>NUCLEOTIDE SEQUENCE [LARGE SCALE GENOMIC DNA]</scope>
    <source>
        <strain evidence="11">1006PhL</strain>
    </source>
</reference>
<dbReference type="PRINTS" id="PR00380">
    <property type="entry name" value="KINESINHEAVY"/>
</dbReference>
<dbReference type="SUPFAM" id="SSF52540">
    <property type="entry name" value="P-loop containing nucleoside triphosphate hydrolases"/>
    <property type="match status" value="1"/>
</dbReference>
<evidence type="ECO:0000256" key="3">
    <source>
        <dbReference type="ARBA" id="ARBA00023054"/>
    </source>
</evidence>
<keyword evidence="1 5" id="KW-0547">Nucleotide-binding</keyword>
<dbReference type="InterPro" id="IPR036961">
    <property type="entry name" value="Kinesin_motor_dom_sf"/>
</dbReference>
<accession>S2IYG6</accession>
<dbReference type="STRING" id="1220926.S2IYG6"/>
<dbReference type="InterPro" id="IPR001752">
    <property type="entry name" value="Kinesin_motor_dom"/>
</dbReference>
<protein>
    <recommendedName>
        <fullName evidence="6">Kinesin-like protein</fullName>
    </recommendedName>
</protein>
<feature type="compositionally biased region" description="Low complexity" evidence="8">
    <location>
        <begin position="27"/>
        <end position="63"/>
    </location>
</feature>
<keyword evidence="4 5" id="KW-0505">Motor protein</keyword>
<dbReference type="OrthoDB" id="3176171at2759"/>
<evidence type="ECO:0000256" key="6">
    <source>
        <dbReference type="RuleBase" id="RU000394"/>
    </source>
</evidence>
<evidence type="ECO:0000256" key="8">
    <source>
        <dbReference type="SAM" id="MobiDB-lite"/>
    </source>
</evidence>
<feature type="compositionally biased region" description="Low complexity" evidence="8">
    <location>
        <begin position="572"/>
        <end position="593"/>
    </location>
</feature>
<dbReference type="InterPro" id="IPR027417">
    <property type="entry name" value="P-loop_NTPase"/>
</dbReference>
<keyword evidence="2 5" id="KW-0067">ATP-binding</keyword>
<dbReference type="PANTHER" id="PTHR47968:SF75">
    <property type="entry name" value="CENTROMERE-ASSOCIATED PROTEIN E"/>
    <property type="match status" value="1"/>
</dbReference>
<evidence type="ECO:0000256" key="4">
    <source>
        <dbReference type="ARBA" id="ARBA00023175"/>
    </source>
</evidence>
<evidence type="ECO:0000313" key="11">
    <source>
        <dbReference type="Proteomes" id="UP000014254"/>
    </source>
</evidence>
<dbReference type="Pfam" id="PF00225">
    <property type="entry name" value="Kinesin"/>
    <property type="match status" value="1"/>
</dbReference>
<dbReference type="Gene3D" id="3.40.850.10">
    <property type="entry name" value="Kinesin motor domain"/>
    <property type="match status" value="1"/>
</dbReference>
<dbReference type="SMART" id="SM00129">
    <property type="entry name" value="KISc"/>
    <property type="match status" value="1"/>
</dbReference>
<proteinExistence type="inferred from homology"/>
<dbReference type="AlphaFoldDB" id="S2IYG6"/>
<evidence type="ECO:0000256" key="5">
    <source>
        <dbReference type="PROSITE-ProRule" id="PRU00283"/>
    </source>
</evidence>
<dbReference type="InterPro" id="IPR027640">
    <property type="entry name" value="Kinesin-like_fam"/>
</dbReference>
<feature type="coiled-coil region" evidence="7">
    <location>
        <begin position="418"/>
        <end position="445"/>
    </location>
</feature>
<dbReference type="PROSITE" id="PS00411">
    <property type="entry name" value="KINESIN_MOTOR_1"/>
    <property type="match status" value="1"/>
</dbReference>
<keyword evidence="3 7" id="KW-0175">Coiled coil</keyword>
<dbReference type="InterPro" id="IPR019821">
    <property type="entry name" value="Kinesin_motor_CS"/>
</dbReference>
<dbReference type="Proteomes" id="UP000014254">
    <property type="component" value="Unassembled WGS sequence"/>
</dbReference>
<feature type="compositionally biased region" description="Polar residues" evidence="8">
    <location>
        <begin position="594"/>
        <end position="606"/>
    </location>
</feature>
<dbReference type="PROSITE" id="PS50067">
    <property type="entry name" value="KINESIN_MOTOR_2"/>
    <property type="match status" value="1"/>
</dbReference>
<dbReference type="FunCoup" id="S2IYG6">
    <property type="interactions" value="70"/>
</dbReference>
<dbReference type="PANTHER" id="PTHR47968">
    <property type="entry name" value="CENTROMERE PROTEIN E"/>
    <property type="match status" value="1"/>
</dbReference>
<dbReference type="GO" id="GO:0003777">
    <property type="term" value="F:microtubule motor activity"/>
    <property type="evidence" value="ECO:0007669"/>
    <property type="project" value="InterPro"/>
</dbReference>
<dbReference type="EMBL" id="KE124120">
    <property type="protein sequence ID" value="EPB82309.1"/>
    <property type="molecule type" value="Genomic_DNA"/>
</dbReference>
<dbReference type="GO" id="GO:0005524">
    <property type="term" value="F:ATP binding"/>
    <property type="evidence" value="ECO:0007669"/>
    <property type="project" value="UniProtKB-UniRule"/>
</dbReference>
<dbReference type="InParanoid" id="S2IYG6"/>
<comment type="similarity">
    <text evidence="5 6">Belongs to the TRAFAC class myosin-kinesin ATPase superfamily. Kinesin family.</text>
</comment>
<sequence length="858" mass="94686">MTAASHNNGLITPPATPLWNQSSSKFSSNIPIPTNNTTSYPSPTTSSSRSSSSASLRPSFSTRSTSIRENVQVMVRCRPRSKKEMEYDEEPCWLISPEEGLIEQARLKSPNSIRAFYYDNVVMGTDNAQVYKAGILDLVRSAMMGYNGTVFAYGQTASGKTYFELIIFSLKLDNGTEKEPGVIPRAVQDVFSYIEEDTNGREYLLRVSYMEIYNEKIKDLLCIENTSPEIIEDKKGIYVRNLKEVIVKTSEEVMNCIREGEGNRHISATDYNERSSRSHTIFQLVIESRSKGIPNSANRGVRLSQLNLIDLAGSEKVATDVERRKEGAYINKSLLTLGNVISKLTSDEPASHIPFRNSKLTRILQAALSGNARISVICTINPTFASKDESLNTLRFAQRAKLVKTAAKMTRIMDNSELQNCLLQIAKLQTEMQEKNDLEAETRERLTNLLGLILTSSKDHADNDGQEGNEMYARLANITSDDLKNDATMRDVVARCEEGIAAQMTAHNKQMARMMTSLESMQDMLNVMEAARNKQQDALAKRDAHIDKLEQELSNAKASMMIRPSKVPANGSAPAPSTLPTSTSSTTTTTTTTKKQASNPRKTMTPSVPHPDMLTPAIQLATQKITAAISSGLQLDTNGNLDDDDYDMLTSSSTSTDLLSNTGISTAIHSVIRKVLSFPLHTNNNNNMSQDIDCDTSAITNAIQNAVKNAAATEAVAPRCENIAEFTPIEEAVSFVRSSTSSSFIMESAVFIDEPNNRAVEEDDLPQLVVQGDDCPSAMSETDDTDTITDDEFSSVEELVEHIWEKRELLPSKKTSAKASSAPYEPYAASIRQPSVLPILFNRWTLFAAIVFVLSQYS</sequence>
<dbReference type="GO" id="GO:0007018">
    <property type="term" value="P:microtubule-based movement"/>
    <property type="evidence" value="ECO:0007669"/>
    <property type="project" value="InterPro"/>
</dbReference>
<feature type="compositionally biased region" description="Polar residues" evidence="8">
    <location>
        <begin position="1"/>
        <end position="10"/>
    </location>
</feature>
<feature type="domain" description="Kinesin motor" evidence="9">
    <location>
        <begin position="70"/>
        <end position="403"/>
    </location>
</feature>
<evidence type="ECO:0000259" key="9">
    <source>
        <dbReference type="PROSITE" id="PS50067"/>
    </source>
</evidence>
<dbReference type="VEuPathDB" id="FungiDB:HMPREF1544_10949"/>
<organism evidence="10 11">
    <name type="scientific">Mucor circinelloides f. circinelloides (strain 1006PhL)</name>
    <name type="common">Mucormycosis agent</name>
    <name type="synonym">Calyptromyces circinelloides</name>
    <dbReference type="NCBI Taxonomy" id="1220926"/>
    <lineage>
        <taxon>Eukaryota</taxon>
        <taxon>Fungi</taxon>
        <taxon>Fungi incertae sedis</taxon>
        <taxon>Mucoromycota</taxon>
        <taxon>Mucoromycotina</taxon>
        <taxon>Mucoromycetes</taxon>
        <taxon>Mucorales</taxon>
        <taxon>Mucorineae</taxon>
        <taxon>Mucoraceae</taxon>
        <taxon>Mucor</taxon>
    </lineage>
</organism>